<comment type="catalytic activity">
    <reaction evidence="8">
        <text>oxaloacetate = enol-oxaloacetate</text>
        <dbReference type="Rhea" id="RHEA:16021"/>
        <dbReference type="ChEBI" id="CHEBI:16452"/>
        <dbReference type="ChEBI" id="CHEBI:17479"/>
        <dbReference type="EC" id="5.3.2.2"/>
    </reaction>
    <physiologicalReaction direction="right-to-left" evidence="8">
        <dbReference type="Rhea" id="RHEA:16023"/>
    </physiologicalReaction>
</comment>
<dbReference type="GO" id="GO:0050163">
    <property type="term" value="F:oxaloacetate tautomerase activity"/>
    <property type="evidence" value="ECO:0007669"/>
    <property type="project" value="UniProtKB-EC"/>
</dbReference>
<evidence type="ECO:0000256" key="8">
    <source>
        <dbReference type="ARBA" id="ARBA00044911"/>
    </source>
</evidence>
<dbReference type="GO" id="GO:0019752">
    <property type="term" value="P:carboxylic acid metabolic process"/>
    <property type="evidence" value="ECO:0007669"/>
    <property type="project" value="UniProtKB-ARBA"/>
</dbReference>
<gene>
    <name evidence="16" type="primary">FAHD1</name>
</gene>
<evidence type="ECO:0000256" key="11">
    <source>
        <dbReference type="ARBA" id="ARBA00047858"/>
    </source>
</evidence>
<evidence type="ECO:0000256" key="1">
    <source>
        <dbReference type="ARBA" id="ARBA00010211"/>
    </source>
</evidence>
<evidence type="ECO:0000256" key="9">
    <source>
        <dbReference type="ARBA" id="ARBA00044973"/>
    </source>
</evidence>
<evidence type="ECO:0000256" key="3">
    <source>
        <dbReference type="ARBA" id="ARBA00022723"/>
    </source>
</evidence>
<dbReference type="PANTHER" id="PTHR11820">
    <property type="entry name" value="ACYLPYRUVASE"/>
    <property type="match status" value="1"/>
</dbReference>
<dbReference type="GO" id="GO:0018773">
    <property type="term" value="F:acetylpyruvate hydrolase activity"/>
    <property type="evidence" value="ECO:0007669"/>
    <property type="project" value="TreeGrafter"/>
</dbReference>
<dbReference type="GO" id="GO:0046872">
    <property type="term" value="F:metal ion binding"/>
    <property type="evidence" value="ECO:0007669"/>
    <property type="project" value="UniProtKB-KW"/>
</dbReference>
<organism evidence="16">
    <name type="scientific">Caligus rogercresseyi</name>
    <name type="common">Sea louse</name>
    <dbReference type="NCBI Taxonomy" id="217165"/>
    <lineage>
        <taxon>Eukaryota</taxon>
        <taxon>Metazoa</taxon>
        <taxon>Ecdysozoa</taxon>
        <taxon>Arthropoda</taxon>
        <taxon>Crustacea</taxon>
        <taxon>Multicrustacea</taxon>
        <taxon>Hexanauplia</taxon>
        <taxon>Copepoda</taxon>
        <taxon>Siphonostomatoida</taxon>
        <taxon>Caligidae</taxon>
        <taxon>Caligus</taxon>
    </lineage>
</organism>
<dbReference type="FunFam" id="3.90.850.10:FF:000003">
    <property type="entry name" value="Fumarylacetoacetate hydrolase domain-containing 1"/>
    <property type="match status" value="1"/>
</dbReference>
<dbReference type="Gene3D" id="3.90.850.10">
    <property type="entry name" value="Fumarylacetoacetase-like, C-terminal domain"/>
    <property type="match status" value="1"/>
</dbReference>
<proteinExistence type="evidence at transcript level"/>
<evidence type="ECO:0000256" key="4">
    <source>
        <dbReference type="ARBA" id="ARBA00032305"/>
    </source>
</evidence>
<comment type="catalytic activity">
    <reaction evidence="12">
        <text>3-fumarylpyruvate + H2O = fumarate + pyruvate + H(+)</text>
        <dbReference type="Rhea" id="RHEA:26168"/>
        <dbReference type="ChEBI" id="CHEBI:15361"/>
        <dbReference type="ChEBI" id="CHEBI:15377"/>
        <dbReference type="ChEBI" id="CHEBI:15378"/>
        <dbReference type="ChEBI" id="CHEBI:16854"/>
        <dbReference type="ChEBI" id="CHEBI:29806"/>
    </reaction>
</comment>
<comment type="catalytic activity">
    <reaction evidence="14">
        <text>acetylpyruvate + H2O = acetate + pyruvate + H(+)</text>
        <dbReference type="Rhea" id="RHEA:16097"/>
        <dbReference type="ChEBI" id="CHEBI:15360"/>
        <dbReference type="ChEBI" id="CHEBI:15361"/>
        <dbReference type="ChEBI" id="CHEBI:15377"/>
        <dbReference type="ChEBI" id="CHEBI:15378"/>
        <dbReference type="ChEBI" id="CHEBI:30089"/>
    </reaction>
</comment>
<evidence type="ECO:0000256" key="7">
    <source>
        <dbReference type="ARBA" id="ARBA00044830"/>
    </source>
</evidence>
<reference evidence="16" key="1">
    <citation type="submission" date="2009-03" db="EMBL/GenBank/DDBJ databases">
        <title>Caligus rogercresseyi ESTs and full-length cDNAs.</title>
        <authorList>
            <person name="Yasuike M."/>
            <person name="von Schalburg K."/>
            <person name="Cooper G."/>
            <person name="Leong J."/>
            <person name="Jones S.R.M."/>
            <person name="Koop B.F."/>
        </authorList>
    </citation>
    <scope>NUCLEOTIDE SEQUENCE</scope>
    <source>
        <tissue evidence="16">Whole tissue</tissue>
    </source>
</reference>
<evidence type="ECO:0000256" key="6">
    <source>
        <dbReference type="ARBA" id="ARBA00042340"/>
    </source>
</evidence>
<dbReference type="Pfam" id="PF01557">
    <property type="entry name" value="FAA_hydrolase"/>
    <property type="match status" value="1"/>
</dbReference>
<dbReference type="AlphaFoldDB" id="C1BR54"/>
<dbReference type="EC" id="4.1.1.112" evidence="2"/>
<comment type="catalytic activity">
    <reaction evidence="13">
        <text>oxaloacetate + H(+) = pyruvate + CO2</text>
        <dbReference type="Rhea" id="RHEA:15641"/>
        <dbReference type="ChEBI" id="CHEBI:15361"/>
        <dbReference type="ChEBI" id="CHEBI:15378"/>
        <dbReference type="ChEBI" id="CHEBI:16452"/>
        <dbReference type="ChEBI" id="CHEBI:16526"/>
        <dbReference type="EC" id="4.1.1.112"/>
    </reaction>
</comment>
<evidence type="ECO:0000256" key="10">
    <source>
        <dbReference type="ARBA" id="ARBA00044980"/>
    </source>
</evidence>
<protein>
    <recommendedName>
        <fullName evidence="10">Oxaloacetate tautomerase FAHD1, mitochondrial</fullName>
        <ecNumber evidence="5">3.7.1.5</ecNumber>
        <ecNumber evidence="2">4.1.1.112</ecNumber>
        <ecNumber evidence="9">5.3.2.2</ecNumber>
    </recommendedName>
    <alternativeName>
        <fullName evidence="7">Acylpyruvase FAHD1</fullName>
    </alternativeName>
    <alternativeName>
        <fullName evidence="6">Fumarylacetoacetate hydrolase domain-containing protein 1</fullName>
    </alternativeName>
    <alternativeName>
        <fullName evidence="4">Oxaloacetate decarboxylase</fullName>
    </alternativeName>
</protein>
<evidence type="ECO:0000256" key="13">
    <source>
        <dbReference type="ARBA" id="ARBA00047973"/>
    </source>
</evidence>
<feature type="domain" description="Fumarylacetoacetase-like C-terminal" evidence="15">
    <location>
        <begin position="13"/>
        <end position="213"/>
    </location>
</feature>
<dbReference type="GO" id="GO:0047621">
    <property type="term" value="F:acylpyruvate hydrolase activity"/>
    <property type="evidence" value="ECO:0007669"/>
    <property type="project" value="UniProtKB-EC"/>
</dbReference>
<dbReference type="GO" id="GO:0005739">
    <property type="term" value="C:mitochondrion"/>
    <property type="evidence" value="ECO:0007669"/>
    <property type="project" value="TreeGrafter"/>
</dbReference>
<dbReference type="PANTHER" id="PTHR11820:SF7">
    <property type="entry name" value="ACYLPYRUVASE FAHD1, MITOCHONDRIAL"/>
    <property type="match status" value="1"/>
</dbReference>
<dbReference type="GO" id="GO:0008948">
    <property type="term" value="F:oxaloacetate decarboxylase activity"/>
    <property type="evidence" value="ECO:0007669"/>
    <property type="project" value="UniProtKB-EC"/>
</dbReference>
<keyword evidence="16" id="KW-0378">Hydrolase</keyword>
<accession>C1BR54</accession>
<dbReference type="EC" id="5.3.2.2" evidence="9"/>
<dbReference type="EC" id="3.7.1.5" evidence="5"/>
<evidence type="ECO:0000256" key="2">
    <source>
        <dbReference type="ARBA" id="ARBA00012947"/>
    </source>
</evidence>
<dbReference type="SUPFAM" id="SSF56529">
    <property type="entry name" value="FAH"/>
    <property type="match status" value="1"/>
</dbReference>
<evidence type="ECO:0000256" key="14">
    <source>
        <dbReference type="ARBA" id="ARBA00048846"/>
    </source>
</evidence>
<dbReference type="EMBL" id="BT077083">
    <property type="protein sequence ID" value="ACO11507.1"/>
    <property type="molecule type" value="mRNA"/>
</dbReference>
<comment type="similarity">
    <text evidence="1">Belongs to the FAH family.</text>
</comment>
<evidence type="ECO:0000256" key="12">
    <source>
        <dbReference type="ARBA" id="ARBA00047963"/>
    </source>
</evidence>
<comment type="catalytic activity">
    <reaction evidence="11">
        <text>a 3-acylpyruvate + H2O = a carboxylate + pyruvate + H(+)</text>
        <dbReference type="Rhea" id="RHEA:19009"/>
        <dbReference type="ChEBI" id="CHEBI:15361"/>
        <dbReference type="ChEBI" id="CHEBI:15377"/>
        <dbReference type="ChEBI" id="CHEBI:15378"/>
        <dbReference type="ChEBI" id="CHEBI:29067"/>
        <dbReference type="ChEBI" id="CHEBI:57278"/>
        <dbReference type="EC" id="3.7.1.5"/>
    </reaction>
</comment>
<evidence type="ECO:0000313" key="16">
    <source>
        <dbReference type="EMBL" id="ACO11507.1"/>
    </source>
</evidence>
<keyword evidence="3" id="KW-0479">Metal-binding</keyword>
<dbReference type="InterPro" id="IPR036663">
    <property type="entry name" value="Fumarylacetoacetase_C_sf"/>
</dbReference>
<evidence type="ECO:0000256" key="5">
    <source>
        <dbReference type="ARBA" id="ARBA00039040"/>
    </source>
</evidence>
<evidence type="ECO:0000259" key="15">
    <source>
        <dbReference type="Pfam" id="PF01557"/>
    </source>
</evidence>
<sequence>MSNLTRFTEIGRKIIGVGRNYKAHAAELKNEVPSTPMLFFKPTSSYITKGEHIEIPLGCTEIHHEIELGVIIKETCSRVSETEALSVVGGYVLALDMTCRDFQRAAMAKGHPWAMGKGFDTSCPVGEFIPRDRIPDPSKVPLLCSVNGELRQDGNTGDMIFSVSNQISYISDYFTLHEGDLILTGTPSGVGPVQDGDVVTGSIPGLSDISFNVKRR</sequence>
<name>C1BR54_CALRO</name>
<dbReference type="InterPro" id="IPR011234">
    <property type="entry name" value="Fumarylacetoacetase-like_C"/>
</dbReference>